<evidence type="ECO:0000256" key="4">
    <source>
        <dbReference type="ARBA" id="ARBA00022840"/>
    </source>
</evidence>
<protein>
    <submittedName>
        <fullName evidence="8">SNF2-related protein</fullName>
    </submittedName>
</protein>
<dbReference type="CDD" id="cd18793">
    <property type="entry name" value="SF2_C_SNF"/>
    <property type="match status" value="1"/>
</dbReference>
<dbReference type="PANTHER" id="PTHR10799">
    <property type="entry name" value="SNF2/RAD54 HELICASE FAMILY"/>
    <property type="match status" value="1"/>
</dbReference>
<feature type="coiled-coil region" evidence="5">
    <location>
        <begin position="838"/>
        <end position="917"/>
    </location>
</feature>
<evidence type="ECO:0000313" key="9">
    <source>
        <dbReference type="Proteomes" id="UP001324384"/>
    </source>
</evidence>
<organism evidence="8 9">
    <name type="scientific">Moraxella canis</name>
    <dbReference type="NCBI Taxonomy" id="90239"/>
    <lineage>
        <taxon>Bacteria</taxon>
        <taxon>Pseudomonadati</taxon>
        <taxon>Pseudomonadota</taxon>
        <taxon>Gammaproteobacteria</taxon>
        <taxon>Moraxellales</taxon>
        <taxon>Moraxellaceae</taxon>
        <taxon>Moraxella</taxon>
    </lineage>
</organism>
<feature type="domain" description="Helicase C-terminal" evidence="7">
    <location>
        <begin position="410"/>
        <end position="589"/>
    </location>
</feature>
<dbReference type="SMART" id="SM00487">
    <property type="entry name" value="DEXDc"/>
    <property type="match status" value="1"/>
</dbReference>
<evidence type="ECO:0000256" key="1">
    <source>
        <dbReference type="ARBA" id="ARBA00022741"/>
    </source>
</evidence>
<dbReference type="Pfam" id="PF00271">
    <property type="entry name" value="Helicase_C"/>
    <property type="match status" value="1"/>
</dbReference>
<dbReference type="InterPro" id="IPR000330">
    <property type="entry name" value="SNF2_N"/>
</dbReference>
<evidence type="ECO:0000313" key="8">
    <source>
        <dbReference type="EMBL" id="WQE03888.1"/>
    </source>
</evidence>
<dbReference type="Pfam" id="PF00176">
    <property type="entry name" value="SNF2-rel_dom"/>
    <property type="match status" value="1"/>
</dbReference>
<keyword evidence="2" id="KW-0378">Hydrolase</keyword>
<keyword evidence="9" id="KW-1185">Reference proteome</keyword>
<dbReference type="InterPro" id="IPR057342">
    <property type="entry name" value="DEXDc_RapA"/>
</dbReference>
<keyword evidence="5" id="KW-0175">Coiled coil</keyword>
<dbReference type="RefSeq" id="WP_114799994.1">
    <property type="nucleotide sequence ID" value="NZ_CP139961.1"/>
</dbReference>
<sequence length="943" mass="108717">MNITSHQAKYFANAILCQSDNGVERITQGLFNAKVDLNPHQIDAAIFALHNPLDRGVLLADEVGLGKTIEAGLVLCQLWAERKRQLIIVCPAVLRKQWQNELANKFGLPSIIFDKHMLKDFGNDEFKFLSGHIGKQIIITSHHYASKFADTLAGYYFDCVIIDEAHKLRNAHRNSNKMGRALKAAFQGRKKILLTATPLQNSLMELYGLSTLIDDEMFGDEKVFRREFINRQNNDELKNRLQAVVKRTLRKDVSEYIRYTKRHTITQNFYPSDDEQRLYESISEFIGRENTIALPRSQRHLIGLILRKLLASSPYAVADTLQIILNRLLALKKQQQTSDLLSQFDDIESDLIGEFDEWEDDSSDDNSNDDLTNLNQEIAQIQSFIKKTHELKNDSKAQSLLTALATGFDKMNELGAKQKVIIFTESVRTQSYLFDFLSNNGYRDKIVCFSGSNSSKYSQAVYQKWLNNLDNKHKITGSKAVDVRTALIDEFEQTAQIMIATESASEGVNLQFCSLLINYDLPWNPQRVEQRIGRCHRYGQLFDVVVINFLNKRNEADQRILELLGEKFKLFNGVFGVSDEILGRIESGIDFEKRINQIYDKCRTSDEIKTAFDELQKELESQIEANLERAGSQILDYFDEDVQEKLKLQLSKSQRLLDKTSRYFWLATQFALNNKANFDEKNGSFYLHSPPKGFQAANYVLQAQNEQKGHDYRLHHPLGEYCLSVCQNAHTPIASLSFDYTNHHSKLSIIGQKQGQSGWLWVDKVGFYGEKQTHEEIVFTACTEQGEWLDDDFCQKLLSIQAQSDESNKVFPENLTQNAKQAITALTARHSESQSILLKQESQRLDKWAEDKIKASEQEVADIDEKIKQIKRDKNQARNLEELARIETELKNIERQRRRLRQSLFDVQDEIEEQRDELFSRIQSQLTQDTKVEHLFTIHWAIN</sequence>
<evidence type="ECO:0000259" key="7">
    <source>
        <dbReference type="PROSITE" id="PS51194"/>
    </source>
</evidence>
<reference evidence="8 9" key="1">
    <citation type="submission" date="2023-12" db="EMBL/GenBank/DDBJ databases">
        <title>Genome sequencing and assembly of bacterial species from a model synthetic community.</title>
        <authorList>
            <person name="Hogle S.L."/>
        </authorList>
    </citation>
    <scope>NUCLEOTIDE SEQUENCE [LARGE SCALE GENOMIC DNA]</scope>
    <source>
        <strain evidence="8 9">HAMBI_2792</strain>
    </source>
</reference>
<proteinExistence type="predicted"/>
<dbReference type="InterPro" id="IPR014001">
    <property type="entry name" value="Helicase_ATP-bd"/>
</dbReference>
<keyword evidence="4" id="KW-0067">ATP-binding</keyword>
<evidence type="ECO:0000256" key="5">
    <source>
        <dbReference type="SAM" id="Coils"/>
    </source>
</evidence>
<dbReference type="Gene3D" id="3.40.50.10810">
    <property type="entry name" value="Tandem AAA-ATPase domain"/>
    <property type="match status" value="1"/>
</dbReference>
<dbReference type="PROSITE" id="PS51194">
    <property type="entry name" value="HELICASE_CTER"/>
    <property type="match status" value="1"/>
</dbReference>
<evidence type="ECO:0000256" key="3">
    <source>
        <dbReference type="ARBA" id="ARBA00022806"/>
    </source>
</evidence>
<dbReference type="CDD" id="cd18011">
    <property type="entry name" value="DEXDc_RapA"/>
    <property type="match status" value="1"/>
</dbReference>
<feature type="domain" description="Helicase ATP-binding" evidence="6">
    <location>
        <begin position="48"/>
        <end position="216"/>
    </location>
</feature>
<dbReference type="InterPro" id="IPR001650">
    <property type="entry name" value="Helicase_C-like"/>
</dbReference>
<dbReference type="InterPro" id="IPR038718">
    <property type="entry name" value="SNF2-like_sf"/>
</dbReference>
<accession>A0ABZ0WX91</accession>
<dbReference type="EMBL" id="CP139961">
    <property type="protein sequence ID" value="WQE03888.1"/>
    <property type="molecule type" value="Genomic_DNA"/>
</dbReference>
<dbReference type="Proteomes" id="UP001324384">
    <property type="component" value="Chromosome"/>
</dbReference>
<evidence type="ECO:0000259" key="6">
    <source>
        <dbReference type="PROSITE" id="PS51192"/>
    </source>
</evidence>
<keyword evidence="1" id="KW-0547">Nucleotide-binding</keyword>
<name>A0ABZ0WX91_9GAMM</name>
<dbReference type="SUPFAM" id="SSF52540">
    <property type="entry name" value="P-loop containing nucleoside triphosphate hydrolases"/>
    <property type="match status" value="2"/>
</dbReference>
<dbReference type="Gene3D" id="3.40.50.300">
    <property type="entry name" value="P-loop containing nucleotide triphosphate hydrolases"/>
    <property type="match status" value="1"/>
</dbReference>
<dbReference type="SMART" id="SM00490">
    <property type="entry name" value="HELICc"/>
    <property type="match status" value="1"/>
</dbReference>
<dbReference type="PROSITE" id="PS51192">
    <property type="entry name" value="HELICASE_ATP_BIND_1"/>
    <property type="match status" value="1"/>
</dbReference>
<dbReference type="InterPro" id="IPR027417">
    <property type="entry name" value="P-loop_NTPase"/>
</dbReference>
<evidence type="ECO:0000256" key="2">
    <source>
        <dbReference type="ARBA" id="ARBA00022801"/>
    </source>
</evidence>
<keyword evidence="3" id="KW-0347">Helicase</keyword>
<gene>
    <name evidence="8" type="ORF">U0021_09150</name>
</gene>
<dbReference type="InterPro" id="IPR049730">
    <property type="entry name" value="SNF2/RAD54-like_C"/>
</dbReference>